<dbReference type="Gene3D" id="3.60.40.10">
    <property type="entry name" value="PPM-type phosphatase domain"/>
    <property type="match status" value="1"/>
</dbReference>
<feature type="domain" description="PPM-type phosphatase" evidence="1">
    <location>
        <begin position="1"/>
        <end position="320"/>
    </location>
</feature>
<evidence type="ECO:0000313" key="3">
    <source>
        <dbReference type="Proteomes" id="UP001165065"/>
    </source>
</evidence>
<evidence type="ECO:0000313" key="2">
    <source>
        <dbReference type="EMBL" id="GMI36688.1"/>
    </source>
</evidence>
<dbReference type="AlphaFoldDB" id="A0A9W7G998"/>
<dbReference type="InterPro" id="IPR036457">
    <property type="entry name" value="PPM-type-like_dom_sf"/>
</dbReference>
<keyword evidence="3" id="KW-1185">Reference proteome</keyword>
<evidence type="ECO:0000259" key="1">
    <source>
        <dbReference type="PROSITE" id="PS51746"/>
    </source>
</evidence>
<dbReference type="SUPFAM" id="SSF81606">
    <property type="entry name" value="PP2C-like"/>
    <property type="match status" value="1"/>
</dbReference>
<dbReference type="PANTHER" id="PTHR47992">
    <property type="entry name" value="PROTEIN PHOSPHATASE"/>
    <property type="match status" value="1"/>
</dbReference>
<name>A0A9W7G998_9STRA</name>
<dbReference type="CDD" id="cd00143">
    <property type="entry name" value="PP2Cc"/>
    <property type="match status" value="1"/>
</dbReference>
<dbReference type="EMBL" id="BRYA01000067">
    <property type="protein sequence ID" value="GMI36688.1"/>
    <property type="molecule type" value="Genomic_DNA"/>
</dbReference>
<dbReference type="InterPro" id="IPR001932">
    <property type="entry name" value="PPM-type_phosphatase-like_dom"/>
</dbReference>
<dbReference type="PROSITE" id="PS51746">
    <property type="entry name" value="PPM_2"/>
    <property type="match status" value="1"/>
</dbReference>
<reference evidence="3" key="1">
    <citation type="journal article" date="2023" name="Commun. Biol.">
        <title>Genome analysis of Parmales, the sister group of diatoms, reveals the evolutionary specialization of diatoms from phago-mixotrophs to photoautotrophs.</title>
        <authorList>
            <person name="Ban H."/>
            <person name="Sato S."/>
            <person name="Yoshikawa S."/>
            <person name="Yamada K."/>
            <person name="Nakamura Y."/>
            <person name="Ichinomiya M."/>
            <person name="Sato N."/>
            <person name="Blanc-Mathieu R."/>
            <person name="Endo H."/>
            <person name="Kuwata A."/>
            <person name="Ogata H."/>
        </authorList>
    </citation>
    <scope>NUCLEOTIDE SEQUENCE [LARGE SCALE GENOMIC DNA]</scope>
</reference>
<dbReference type="GO" id="GO:0004722">
    <property type="term" value="F:protein serine/threonine phosphatase activity"/>
    <property type="evidence" value="ECO:0007669"/>
    <property type="project" value="InterPro"/>
</dbReference>
<proteinExistence type="predicted"/>
<sequence>MEDEYFISPPTSSTTFCAVFDGHGGSKVSKFLKEKLYKRFVKDLMKGMKEKGEIIEEEMEGCEDEIQLSPSKSTAITALNSAFTHTNSEVMKVTRWSHQGSTAVVCYVHTDPSTKKSTLITGNVGDSRAVLSRDGKAIDASKDHKPNDKRERERIEKLGGKVSWYGYRDKHGRPIPGSGVYRINGNLAVARAIGDRSESPFVSSAVEVLSLDLDSEVDQFVIVASDGLWDVMSSQEAVTFVNDMMRGGVGALPKGGKGGKGKGTRPASIRISDWTTNHSDDRVIIRSALSKRKKFMAKFLVEEAMRRGSSDNTCVVILWLK</sequence>
<organism evidence="2 3">
    <name type="scientific">Triparma columacea</name>
    <dbReference type="NCBI Taxonomy" id="722753"/>
    <lineage>
        <taxon>Eukaryota</taxon>
        <taxon>Sar</taxon>
        <taxon>Stramenopiles</taxon>
        <taxon>Ochrophyta</taxon>
        <taxon>Bolidophyceae</taxon>
        <taxon>Parmales</taxon>
        <taxon>Triparmaceae</taxon>
        <taxon>Triparma</taxon>
    </lineage>
</organism>
<dbReference type="OrthoDB" id="10264738at2759"/>
<dbReference type="Proteomes" id="UP001165065">
    <property type="component" value="Unassembled WGS sequence"/>
</dbReference>
<dbReference type="SMART" id="SM00332">
    <property type="entry name" value="PP2Cc"/>
    <property type="match status" value="1"/>
</dbReference>
<gene>
    <name evidence="2" type="ORF">TrCOL_g9972</name>
</gene>
<comment type="caution">
    <text evidence="2">The sequence shown here is derived from an EMBL/GenBank/DDBJ whole genome shotgun (WGS) entry which is preliminary data.</text>
</comment>
<accession>A0A9W7G998</accession>
<protein>
    <recommendedName>
        <fullName evidence="1">PPM-type phosphatase domain-containing protein</fullName>
    </recommendedName>
</protein>
<dbReference type="InterPro" id="IPR015655">
    <property type="entry name" value="PP2C"/>
</dbReference>
<dbReference type="Pfam" id="PF00481">
    <property type="entry name" value="PP2C"/>
    <property type="match status" value="1"/>
</dbReference>